<dbReference type="InterPro" id="IPR050600">
    <property type="entry name" value="SETD3_SETD6_MTase"/>
</dbReference>
<dbReference type="SUPFAM" id="SSF82199">
    <property type="entry name" value="SET domain"/>
    <property type="match status" value="1"/>
</dbReference>
<reference evidence="12" key="1">
    <citation type="submission" date="2025-08" db="UniProtKB">
        <authorList>
            <consortium name="RefSeq"/>
        </authorList>
    </citation>
    <scope>IDENTIFICATION</scope>
</reference>
<dbReference type="InterPro" id="IPR011383">
    <property type="entry name" value="N-lys_methylase_SETD6"/>
</dbReference>
<gene>
    <name evidence="12" type="primary">setd6</name>
</gene>
<keyword evidence="3 8" id="KW-0489">Methyltransferase</keyword>
<dbReference type="InParanoid" id="A0A6P7IR69"/>
<sequence length="458" mass="52689">MATEAKRAKVDNRSELSPLHSFLQWCDKVGLVLSSKVYVSEEGTVAEYGMLAKDDIEEGEVLFTIPRSALLHQGTTKVSALLEKEKASLESTSGWVPLLLALLYEYTSSQSTWKPYFSLWTDFKTLDHPMFWHKEERDLLLKGTGVPEAVDRDLVNIQQEYTDVVLPFMTRHPDFWNPNMHTLDLYTQMVAFIMAYSFQEPQDEDDDDDEDDEDEKPPNPPMMVPMADMLNHVSNHNANLEFTLDSLKMVSVRPIHKGQEVFNTYGQMANWQLLHMYGFTEPYPNNSNDTADIPITTLYKVATQGIQSDLDRQLMEDQWQMVCQMMPEKSAFVFGKQGCLTDMELHTALKVLCMSKEEFLEFKDNEGWEEDDEDEEKITVAFSNDGLPELKASWKQLIHKATHLTLRSYVDKEKVDSDQALIEDKAALAGLSRRQRNALHVRYGQKSILYRLLELTKT</sequence>
<dbReference type="Pfam" id="PF09273">
    <property type="entry name" value="Rubis-subs-bind"/>
    <property type="match status" value="1"/>
</dbReference>
<comment type="similarity">
    <text evidence="8">Belongs to the class V-like SAM-binding methyltransferase superfamily. Histone-lysine methyltransferase family. SETD6 subfamily.</text>
</comment>
<dbReference type="Gene3D" id="3.90.1420.10">
    <property type="entry name" value="Rubisco LSMT, substrate-binding domain"/>
    <property type="match status" value="1"/>
</dbReference>
<dbReference type="FunFam" id="3.90.1410.10:FF:000013">
    <property type="entry name" value="N-lysine methyltransferase SETD6"/>
    <property type="match status" value="1"/>
</dbReference>
<dbReference type="EC" id="2.1.1.-" evidence="8"/>
<dbReference type="InterPro" id="IPR036464">
    <property type="entry name" value="Rubisco_LSMT_subst-bd_sf"/>
</dbReference>
<dbReference type="AlphaFoldDB" id="A0A6P7IR69"/>
<evidence type="ECO:0000259" key="10">
    <source>
        <dbReference type="PROSITE" id="PS50280"/>
    </source>
</evidence>
<evidence type="ECO:0000313" key="11">
    <source>
        <dbReference type="Proteomes" id="UP000515145"/>
    </source>
</evidence>
<dbReference type="InterPro" id="IPR015353">
    <property type="entry name" value="Rubisco_LSMT_subst-bd"/>
</dbReference>
<dbReference type="InterPro" id="IPR001214">
    <property type="entry name" value="SET_dom"/>
</dbReference>
<dbReference type="Gene3D" id="3.90.1410.10">
    <property type="entry name" value="set domain protein methyltransferase, domain 1"/>
    <property type="match status" value="1"/>
</dbReference>
<dbReference type="Proteomes" id="UP000515145">
    <property type="component" value="Chromosome 6"/>
</dbReference>
<feature type="domain" description="SET" evidence="10">
    <location>
        <begin position="35"/>
        <end position="266"/>
    </location>
</feature>
<evidence type="ECO:0000256" key="6">
    <source>
        <dbReference type="ARBA" id="ARBA00023242"/>
    </source>
</evidence>
<protein>
    <recommendedName>
        <fullName evidence="2 8">N-lysine methyltransferase SETD6</fullName>
        <ecNumber evidence="8">2.1.1.-</ecNumber>
    </recommendedName>
</protein>
<dbReference type="CTD" id="79918"/>
<keyword evidence="11" id="KW-1185">Reference proteome</keyword>
<dbReference type="Pfam" id="PF00856">
    <property type="entry name" value="SET"/>
    <property type="match status" value="1"/>
</dbReference>
<evidence type="ECO:0000256" key="9">
    <source>
        <dbReference type="SAM" id="MobiDB-lite"/>
    </source>
</evidence>
<keyword evidence="5 8" id="KW-0949">S-adenosyl-L-methionine</keyword>
<evidence type="ECO:0000256" key="3">
    <source>
        <dbReference type="ARBA" id="ARBA00022603"/>
    </source>
</evidence>
<dbReference type="SUPFAM" id="SSF81822">
    <property type="entry name" value="RuBisCo LSMT C-terminal, substrate-binding domain"/>
    <property type="match status" value="1"/>
</dbReference>
<dbReference type="PIRSF" id="PIRSF011771">
    <property type="entry name" value="RMS1_SET"/>
    <property type="match status" value="1"/>
</dbReference>
<organism evidence="11 12">
    <name type="scientific">Parambassis ranga</name>
    <name type="common">Indian glassy fish</name>
    <dbReference type="NCBI Taxonomy" id="210632"/>
    <lineage>
        <taxon>Eukaryota</taxon>
        <taxon>Metazoa</taxon>
        <taxon>Chordata</taxon>
        <taxon>Craniata</taxon>
        <taxon>Vertebrata</taxon>
        <taxon>Euteleostomi</taxon>
        <taxon>Actinopterygii</taxon>
        <taxon>Neopterygii</taxon>
        <taxon>Teleostei</taxon>
        <taxon>Neoteleostei</taxon>
        <taxon>Acanthomorphata</taxon>
        <taxon>Ovalentaria</taxon>
        <taxon>Ambassidae</taxon>
        <taxon>Parambassis</taxon>
    </lineage>
</organism>
<dbReference type="GeneID" id="114437086"/>
<comment type="subcellular location">
    <subcellularLocation>
        <location evidence="1 8">Nucleus</location>
    </subcellularLocation>
</comment>
<evidence type="ECO:0000256" key="5">
    <source>
        <dbReference type="ARBA" id="ARBA00022691"/>
    </source>
</evidence>
<dbReference type="GO" id="GO:0032259">
    <property type="term" value="P:methylation"/>
    <property type="evidence" value="ECO:0007669"/>
    <property type="project" value="UniProtKB-KW"/>
</dbReference>
<evidence type="ECO:0000313" key="12">
    <source>
        <dbReference type="RefSeq" id="XP_028263289.1"/>
    </source>
</evidence>
<name>A0A6P7IR69_9TELE</name>
<keyword evidence="4 8" id="KW-0808">Transferase</keyword>
<dbReference type="FunFam" id="3.90.1420.10:FF:000002">
    <property type="entry name" value="N-lysine methyltransferase SETD6"/>
    <property type="match status" value="1"/>
</dbReference>
<evidence type="ECO:0000256" key="8">
    <source>
        <dbReference type="PIRNR" id="PIRNR011771"/>
    </source>
</evidence>
<dbReference type="RefSeq" id="XP_028263289.1">
    <property type="nucleotide sequence ID" value="XM_028407488.1"/>
</dbReference>
<keyword evidence="6 8" id="KW-0539">Nucleus</keyword>
<dbReference type="InterPro" id="IPR044430">
    <property type="entry name" value="SETD6_SET"/>
</dbReference>
<dbReference type="CDD" id="cd19178">
    <property type="entry name" value="SET_SETD6"/>
    <property type="match status" value="1"/>
</dbReference>
<feature type="region of interest" description="Disordered" evidence="9">
    <location>
        <begin position="201"/>
        <end position="224"/>
    </location>
</feature>
<evidence type="ECO:0000256" key="2">
    <source>
        <dbReference type="ARBA" id="ARBA00016973"/>
    </source>
</evidence>
<dbReference type="OrthoDB" id="341421at2759"/>
<comment type="function">
    <text evidence="7 8">Protein-lysine N-methyltransferase.</text>
</comment>
<proteinExistence type="inferred from homology"/>
<dbReference type="PANTHER" id="PTHR13271">
    <property type="entry name" value="UNCHARACTERIZED PUTATIVE METHYLTRANSFERASE"/>
    <property type="match status" value="1"/>
</dbReference>
<dbReference type="PANTHER" id="PTHR13271:SF34">
    <property type="entry name" value="N-LYSINE METHYLTRANSFERASE SETD6"/>
    <property type="match status" value="1"/>
</dbReference>
<evidence type="ECO:0000256" key="4">
    <source>
        <dbReference type="ARBA" id="ARBA00022679"/>
    </source>
</evidence>
<dbReference type="PROSITE" id="PS50280">
    <property type="entry name" value="SET"/>
    <property type="match status" value="1"/>
</dbReference>
<dbReference type="FunCoup" id="A0A6P7IR69">
    <property type="interactions" value="483"/>
</dbReference>
<dbReference type="GO" id="GO:0005634">
    <property type="term" value="C:nucleus"/>
    <property type="evidence" value="ECO:0007669"/>
    <property type="project" value="UniProtKB-SubCell"/>
</dbReference>
<feature type="compositionally biased region" description="Acidic residues" evidence="9">
    <location>
        <begin position="201"/>
        <end position="215"/>
    </location>
</feature>
<accession>A0A6P7IR69</accession>
<dbReference type="GO" id="GO:0016279">
    <property type="term" value="F:protein-lysine N-methyltransferase activity"/>
    <property type="evidence" value="ECO:0007669"/>
    <property type="project" value="UniProtKB-UniRule"/>
</dbReference>
<dbReference type="InterPro" id="IPR046341">
    <property type="entry name" value="SET_dom_sf"/>
</dbReference>
<evidence type="ECO:0000256" key="7">
    <source>
        <dbReference type="ARBA" id="ARBA00057503"/>
    </source>
</evidence>
<evidence type="ECO:0000256" key="1">
    <source>
        <dbReference type="ARBA" id="ARBA00004123"/>
    </source>
</evidence>